<keyword evidence="1" id="KW-1133">Transmembrane helix</keyword>
<name>A0A429X2J7_SIMTE</name>
<sequence length="64" mass="7431">MTERARNGGFWFNLIGFFAIYILFMINGGSNKEFFLLLMISILSVIVLYVVVISILRIKERLTK</sequence>
<evidence type="ECO:0000313" key="3">
    <source>
        <dbReference type="Proteomes" id="UP000287296"/>
    </source>
</evidence>
<feature type="transmembrane region" description="Helical" evidence="1">
    <location>
        <begin position="9"/>
        <end position="28"/>
    </location>
</feature>
<organism evidence="2 3">
    <name type="scientific">Siminovitchia terrae</name>
    <name type="common">Bacillus terrae</name>
    <dbReference type="NCBI Taxonomy" id="1914933"/>
    <lineage>
        <taxon>Bacteria</taxon>
        <taxon>Bacillati</taxon>
        <taxon>Bacillota</taxon>
        <taxon>Bacilli</taxon>
        <taxon>Bacillales</taxon>
        <taxon>Bacillaceae</taxon>
        <taxon>Siminovitchia</taxon>
    </lineage>
</organism>
<dbReference type="OrthoDB" id="9925789at2"/>
<comment type="caution">
    <text evidence="2">The sequence shown here is derived from an EMBL/GenBank/DDBJ whole genome shotgun (WGS) entry which is preliminary data.</text>
</comment>
<reference evidence="2 3" key="1">
    <citation type="submission" date="2018-12" db="EMBL/GenBank/DDBJ databases">
        <authorList>
            <person name="Sun L."/>
            <person name="Chen Z."/>
        </authorList>
    </citation>
    <scope>NUCLEOTIDE SEQUENCE [LARGE SCALE GENOMIC DNA]</scope>
    <source>
        <strain evidence="2 3">LMG 29736</strain>
    </source>
</reference>
<gene>
    <name evidence="2" type="ORF">D5F11_023050</name>
</gene>
<dbReference type="AlphaFoldDB" id="A0A429X2J7"/>
<keyword evidence="1" id="KW-0472">Membrane</keyword>
<accession>A0A429X2J7</accession>
<evidence type="ECO:0000313" key="2">
    <source>
        <dbReference type="EMBL" id="RST57390.1"/>
    </source>
</evidence>
<dbReference type="Proteomes" id="UP000287296">
    <property type="component" value="Unassembled WGS sequence"/>
</dbReference>
<keyword evidence="1" id="KW-0812">Transmembrane</keyword>
<proteinExistence type="predicted"/>
<dbReference type="RefSeq" id="WP_120118552.1">
    <property type="nucleotide sequence ID" value="NZ_QYTW02000035.1"/>
</dbReference>
<dbReference type="EMBL" id="QYTW02000035">
    <property type="protein sequence ID" value="RST57390.1"/>
    <property type="molecule type" value="Genomic_DNA"/>
</dbReference>
<protein>
    <submittedName>
        <fullName evidence="2">Uncharacterized protein</fullName>
    </submittedName>
</protein>
<feature type="transmembrane region" description="Helical" evidence="1">
    <location>
        <begin position="34"/>
        <end position="56"/>
    </location>
</feature>
<evidence type="ECO:0000256" key="1">
    <source>
        <dbReference type="SAM" id="Phobius"/>
    </source>
</evidence>